<evidence type="ECO:0000313" key="4">
    <source>
        <dbReference type="EMBL" id="KJP85790.1"/>
    </source>
</evidence>
<sequence length="840" mass="94911">MGYAYNNKRRNKNLSCSDVGYYLKGKNPHKNSTENKSVELYDQNVPYGGTFHTHNDRLLGGQGMGNFYRRMDRRTNHTYSYCREDGPRRNAGDVTYVFYEPLKYPAFKMADRRSEGDAQNGDVQEEATKGKERDTFKEDKVVPPVDDQKGESCEQHKQVSITTTNLTRVWRTKKEGEGSSGENAHVGKLRREERQADGKMDHFNTNAAQMEEQANTPSSAAACDISPSRRKREKQNFFIPITLPTLPKHPSQITNEVKFILHMTILTLYKDQIKPTYKKIKERLGTVHHQNEELKNNFMEICLSLQNEYLVVKSKRNHIFILLRETPKWFSGWIKTRSFTNPYPQIMWRKFARHLLHVCRAGAGGGSQASSQSQLTLQFAKHLCRKGHLFFHNANTLEGALGLFKQDSPTYGTFEHDSIPPCTALHGEPLGFARRLFTFNLLHNSFSYFSRVNDAAVRMVESSLVALYQSILADEGNKAASNGGRSSEEASRSSDSPVASAPPWELDNDIYKAADALKKRGLPFFRDYSVGKVAHIVQLGLYGGLLHEEGQAIKPASCCRGVAASVWGGPPCSSNMSSQISSTLSGHVDNPQKMNFRFVERQGPPREDTTGAQTKEAPYMRIFKRDTQGNDHNAVCSDAHFLFQNGAGSSKAGMPERGVPLVPTAEDAKEKIKQLLKGSKEKIIYFCSFKDNFFKRFEQVISPVHFKCRSLIEFLFFHCQDVCKLFLLNSNIILVNPSYDEQSVMAIVREQKEKEEEEEEDADGDENVIEQFNYADYVSTVSYAKNNANNNAHNSAQTQQGGRLQICAAMKDLGMRKNDSFFITFSFWKCAAAKGKAPTR</sequence>
<evidence type="ECO:0000259" key="3">
    <source>
        <dbReference type="Pfam" id="PF24549"/>
    </source>
</evidence>
<dbReference type="InterPro" id="IPR056022">
    <property type="entry name" value="DUF7602"/>
</dbReference>
<protein>
    <submittedName>
        <fullName evidence="4">Uncharacterized protein</fullName>
    </submittedName>
</protein>
<reference evidence="4 5" key="1">
    <citation type="submission" date="2014-03" db="EMBL/GenBank/DDBJ databases">
        <title>The Genome Sequence of Plasmodium fragile nilgiri.</title>
        <authorList>
            <consortium name="The Broad Institute Genomics Platform"/>
            <consortium name="The Broad Institute Genome Sequencing Center for Infectious Disease"/>
            <person name="Neafsey D."/>
            <person name="Duraisingh M."/>
            <person name="Young S.K."/>
            <person name="Zeng Q."/>
            <person name="Gargeya S."/>
            <person name="Abouelleil A."/>
            <person name="Alvarado L."/>
            <person name="Chapman S.B."/>
            <person name="Gainer-Dewar J."/>
            <person name="Goldberg J."/>
            <person name="Griggs A."/>
            <person name="Gujja S."/>
            <person name="Hansen M."/>
            <person name="Howarth C."/>
            <person name="Imamovic A."/>
            <person name="Larimer J."/>
            <person name="Pearson M."/>
            <person name="Poon T.W."/>
            <person name="Priest M."/>
            <person name="Roberts A."/>
            <person name="Saif S."/>
            <person name="Shea T."/>
            <person name="Sykes S."/>
            <person name="Wortman J."/>
            <person name="Nusbaum C."/>
            <person name="Birren B."/>
        </authorList>
    </citation>
    <scope>NUCLEOTIDE SEQUENCE [LARGE SCALE GENOMIC DNA]</scope>
    <source>
        <strain evidence="5">nilgiri</strain>
    </source>
</reference>
<gene>
    <name evidence="4" type="ORF">AK88_04549</name>
</gene>
<name>A0A0D9QFH2_PLAFR</name>
<dbReference type="OrthoDB" id="382692at2759"/>
<dbReference type="AlphaFoldDB" id="A0A0D9QFH2"/>
<feature type="region of interest" description="Disordered" evidence="1">
    <location>
        <begin position="112"/>
        <end position="160"/>
    </location>
</feature>
<dbReference type="GeneID" id="24269863"/>
<feature type="region of interest" description="Disordered" evidence="1">
    <location>
        <begin position="172"/>
        <end position="196"/>
    </location>
</feature>
<feature type="domain" description="OST-HTH associated" evidence="2">
    <location>
        <begin position="507"/>
        <end position="565"/>
    </location>
</feature>
<dbReference type="VEuPathDB" id="PlasmoDB:AK88_04549"/>
<dbReference type="Pfam" id="PF14418">
    <property type="entry name" value="OHA"/>
    <property type="match status" value="1"/>
</dbReference>
<dbReference type="InterPro" id="IPR025677">
    <property type="entry name" value="OST-HTH-assoc_dom"/>
</dbReference>
<organism evidence="4 5">
    <name type="scientific">Plasmodium fragile</name>
    <dbReference type="NCBI Taxonomy" id="5857"/>
    <lineage>
        <taxon>Eukaryota</taxon>
        <taxon>Sar</taxon>
        <taxon>Alveolata</taxon>
        <taxon>Apicomplexa</taxon>
        <taxon>Aconoidasida</taxon>
        <taxon>Haemosporida</taxon>
        <taxon>Plasmodiidae</taxon>
        <taxon>Plasmodium</taxon>
        <taxon>Plasmodium (Plasmodium)</taxon>
    </lineage>
</organism>
<dbReference type="Pfam" id="PF24549">
    <property type="entry name" value="DUF7602"/>
    <property type="match status" value="1"/>
</dbReference>
<dbReference type="EMBL" id="KQ001711">
    <property type="protein sequence ID" value="KJP85790.1"/>
    <property type="molecule type" value="Genomic_DNA"/>
</dbReference>
<evidence type="ECO:0000256" key="1">
    <source>
        <dbReference type="SAM" id="MobiDB-lite"/>
    </source>
</evidence>
<feature type="region of interest" description="Disordered" evidence="1">
    <location>
        <begin position="477"/>
        <end position="501"/>
    </location>
</feature>
<dbReference type="OMA" id="RDKQGTK"/>
<dbReference type="RefSeq" id="XP_012337582.1">
    <property type="nucleotide sequence ID" value="XM_012482159.1"/>
</dbReference>
<feature type="domain" description="DUF7602" evidence="3">
    <location>
        <begin position="248"/>
        <end position="332"/>
    </location>
</feature>
<accession>A0A0D9QFH2</accession>
<proteinExistence type="predicted"/>
<dbReference type="Proteomes" id="UP000054561">
    <property type="component" value="Unassembled WGS sequence"/>
</dbReference>
<evidence type="ECO:0000259" key="2">
    <source>
        <dbReference type="Pfam" id="PF14418"/>
    </source>
</evidence>
<feature type="compositionally biased region" description="Basic and acidic residues" evidence="1">
    <location>
        <begin position="126"/>
        <end position="157"/>
    </location>
</feature>
<keyword evidence="5" id="KW-1185">Reference proteome</keyword>
<evidence type="ECO:0000313" key="5">
    <source>
        <dbReference type="Proteomes" id="UP000054561"/>
    </source>
</evidence>